<comment type="caution">
    <text evidence="1">The sequence shown here is derived from an EMBL/GenBank/DDBJ whole genome shotgun (WGS) entry which is preliminary data.</text>
</comment>
<accession>A0AAV3S1K8</accession>
<dbReference type="Proteomes" id="UP001454036">
    <property type="component" value="Unassembled WGS sequence"/>
</dbReference>
<organism evidence="1 2">
    <name type="scientific">Lithospermum erythrorhizon</name>
    <name type="common">Purple gromwell</name>
    <name type="synonym">Lithospermum officinale var. erythrorhizon</name>
    <dbReference type="NCBI Taxonomy" id="34254"/>
    <lineage>
        <taxon>Eukaryota</taxon>
        <taxon>Viridiplantae</taxon>
        <taxon>Streptophyta</taxon>
        <taxon>Embryophyta</taxon>
        <taxon>Tracheophyta</taxon>
        <taxon>Spermatophyta</taxon>
        <taxon>Magnoliopsida</taxon>
        <taxon>eudicotyledons</taxon>
        <taxon>Gunneridae</taxon>
        <taxon>Pentapetalae</taxon>
        <taxon>asterids</taxon>
        <taxon>lamiids</taxon>
        <taxon>Boraginales</taxon>
        <taxon>Boraginaceae</taxon>
        <taxon>Boraginoideae</taxon>
        <taxon>Lithospermeae</taxon>
        <taxon>Lithospermum</taxon>
    </lineage>
</organism>
<proteinExistence type="predicted"/>
<dbReference type="EMBL" id="BAABME010014294">
    <property type="protein sequence ID" value="GAA0187045.1"/>
    <property type="molecule type" value="Genomic_DNA"/>
</dbReference>
<dbReference type="AlphaFoldDB" id="A0AAV3S1K8"/>
<gene>
    <name evidence="1" type="ORF">LIER_34333</name>
</gene>
<evidence type="ECO:0000313" key="1">
    <source>
        <dbReference type="EMBL" id="GAA0187045.1"/>
    </source>
</evidence>
<evidence type="ECO:0000313" key="2">
    <source>
        <dbReference type="Proteomes" id="UP001454036"/>
    </source>
</evidence>
<name>A0AAV3S1K8_LITER</name>
<protein>
    <submittedName>
        <fullName evidence="1">Uncharacterized protein</fullName>
    </submittedName>
</protein>
<keyword evidence="2" id="KW-1185">Reference proteome</keyword>
<reference evidence="1 2" key="1">
    <citation type="submission" date="2024-01" db="EMBL/GenBank/DDBJ databases">
        <title>The complete chloroplast genome sequence of Lithospermum erythrorhizon: insights into the phylogenetic relationship among Boraginaceae species and the maternal lineages of purple gromwells.</title>
        <authorList>
            <person name="Okada T."/>
            <person name="Watanabe K."/>
        </authorList>
    </citation>
    <scope>NUCLEOTIDE SEQUENCE [LARGE SCALE GENOMIC DNA]</scope>
</reference>
<sequence length="106" mass="11978">MSMLPNMDLPLSLPKGRRAILGQGKLLLRRKVLSVLKSTCYTYNKKGHESFECKQPKKFTSGGNFFNVVTKGLRDVTLSDVISEVNLVDSNSKEWWIDIGTTRKLC</sequence>